<geneLocation type="mitochondrion" evidence="21"/>
<dbReference type="GO" id="GO:0008137">
    <property type="term" value="F:NADH dehydrogenase (ubiquinone) activity"/>
    <property type="evidence" value="ECO:0007669"/>
    <property type="project" value="UniProtKB-EC"/>
</dbReference>
<proteinExistence type="inferred from homology"/>
<keyword evidence="7 17" id="KW-0812">Transmembrane</keyword>
<evidence type="ECO:0000256" key="7">
    <source>
        <dbReference type="ARBA" id="ARBA00022692"/>
    </source>
</evidence>
<feature type="transmembrane region" description="Helical" evidence="17">
    <location>
        <begin position="455"/>
        <end position="473"/>
    </location>
</feature>
<reference evidence="21" key="1">
    <citation type="journal article" date="2011" name="BMC Genomics">
        <title>Distinctive mitochondrial genome of Calanoid copepod Calanus sinicus with multiple large non-coding regions and reshuffled gene order: Useful molecular markers for phylogenetic and population studies.</title>
        <authorList>
            <person name="Wang M."/>
            <person name="Sun S."/>
            <person name="Li C."/>
            <person name="Shen X."/>
        </authorList>
    </citation>
    <scope>NUCLEOTIDE SEQUENCE</scope>
</reference>
<gene>
    <name evidence="21" type="primary">ND5</name>
</gene>
<feature type="transmembrane region" description="Helical" evidence="17">
    <location>
        <begin position="381"/>
        <end position="403"/>
    </location>
</feature>
<keyword evidence="15 17" id="KW-0472">Membrane</keyword>
<evidence type="ECO:0000256" key="13">
    <source>
        <dbReference type="ARBA" id="ARBA00023075"/>
    </source>
</evidence>
<dbReference type="EMBL" id="GU355641">
    <property type="protein sequence ID" value="ADD13971.1"/>
    <property type="molecule type" value="Genomic_DNA"/>
</dbReference>
<protein>
    <recommendedName>
        <fullName evidence="4 17">NADH-ubiquinone oxidoreductase chain 5</fullName>
        <ecNumber evidence="3 17">7.1.1.2</ecNumber>
    </recommendedName>
</protein>
<evidence type="ECO:0000313" key="21">
    <source>
        <dbReference type="EMBL" id="ADD13971.1"/>
    </source>
</evidence>
<evidence type="ECO:0000256" key="11">
    <source>
        <dbReference type="ARBA" id="ARBA00022989"/>
    </source>
</evidence>
<evidence type="ECO:0000256" key="15">
    <source>
        <dbReference type="ARBA" id="ARBA00023136"/>
    </source>
</evidence>
<dbReference type="PANTHER" id="PTHR42829:SF2">
    <property type="entry name" value="NADH-UBIQUINONE OXIDOREDUCTASE CHAIN 5"/>
    <property type="match status" value="1"/>
</dbReference>
<dbReference type="GO" id="GO:0015990">
    <property type="term" value="P:electron transport coupled proton transport"/>
    <property type="evidence" value="ECO:0007669"/>
    <property type="project" value="TreeGrafter"/>
</dbReference>
<feature type="transmembrane region" description="Helical" evidence="17">
    <location>
        <begin position="116"/>
        <end position="136"/>
    </location>
</feature>
<evidence type="ECO:0000256" key="5">
    <source>
        <dbReference type="ARBA" id="ARBA00022448"/>
    </source>
</evidence>
<evidence type="ECO:0000256" key="12">
    <source>
        <dbReference type="ARBA" id="ARBA00023027"/>
    </source>
</evidence>
<dbReference type="InterPro" id="IPR010934">
    <property type="entry name" value="NADH_DH_su5_C"/>
</dbReference>
<keyword evidence="5 17" id="KW-0813">Transport</keyword>
<feature type="transmembrane region" description="Helical" evidence="17">
    <location>
        <begin position="308"/>
        <end position="326"/>
    </location>
</feature>
<feature type="transmembrane region" description="Helical" evidence="17">
    <location>
        <begin position="157"/>
        <end position="174"/>
    </location>
</feature>
<feature type="domain" description="NADH-Ubiquinone oxidoreductase (complex I) chain 5 N-terminal" evidence="19">
    <location>
        <begin position="47"/>
        <end position="95"/>
    </location>
</feature>
<evidence type="ECO:0000259" key="20">
    <source>
        <dbReference type="Pfam" id="PF06455"/>
    </source>
</evidence>
<evidence type="ECO:0000256" key="10">
    <source>
        <dbReference type="ARBA" id="ARBA00022982"/>
    </source>
</evidence>
<name>F1ADK1_CALSV</name>
<evidence type="ECO:0000256" key="3">
    <source>
        <dbReference type="ARBA" id="ARBA00012944"/>
    </source>
</evidence>
<comment type="subcellular location">
    <subcellularLocation>
        <location evidence="2">Mitochondrion inner membrane</location>
        <topology evidence="2">Multi-pass membrane protein</topology>
    </subcellularLocation>
</comment>
<feature type="transmembrane region" description="Helical" evidence="17">
    <location>
        <begin position="338"/>
        <end position="361"/>
    </location>
</feature>
<dbReference type="GO" id="GO:0003954">
    <property type="term" value="F:NADH dehydrogenase activity"/>
    <property type="evidence" value="ECO:0007669"/>
    <property type="project" value="TreeGrafter"/>
</dbReference>
<keyword evidence="11 17" id="KW-1133">Transmembrane helix</keyword>
<evidence type="ECO:0000256" key="9">
    <source>
        <dbReference type="ARBA" id="ARBA00022967"/>
    </source>
</evidence>
<dbReference type="Pfam" id="PF00361">
    <property type="entry name" value="Proton_antipo_M"/>
    <property type="match status" value="1"/>
</dbReference>
<feature type="domain" description="NADH:quinone oxidoreductase/Mrp antiporter transmembrane" evidence="18">
    <location>
        <begin position="112"/>
        <end position="394"/>
    </location>
</feature>
<dbReference type="InterPro" id="IPR001516">
    <property type="entry name" value="Proton_antipo_N"/>
</dbReference>
<dbReference type="AlphaFoldDB" id="F1ADK1"/>
<feature type="domain" description="NADH dehydrogenase subunit 5 C-terminal" evidence="20">
    <location>
        <begin position="397"/>
        <end position="568"/>
    </location>
</feature>
<comment type="function">
    <text evidence="1">Core subunit of the mitochondrial membrane respiratory chain NADH dehydrogenase (Complex I) that is believed to belong to the minimal assembly required for catalysis. Complex I functions in the transfer of electrons from NADH to the respiratory chain. The immediate electron acceptor for the enzyme is believed to be ubiquinone.</text>
</comment>
<evidence type="ECO:0000256" key="1">
    <source>
        <dbReference type="ARBA" id="ARBA00003257"/>
    </source>
</evidence>
<evidence type="ECO:0000259" key="19">
    <source>
        <dbReference type="Pfam" id="PF00662"/>
    </source>
</evidence>
<feature type="transmembrane region" description="Helical" evidence="17">
    <location>
        <begin position="243"/>
        <end position="269"/>
    </location>
</feature>
<feature type="transmembrane region" description="Helical" evidence="17">
    <location>
        <begin position="555"/>
        <end position="573"/>
    </location>
</feature>
<dbReference type="PRINTS" id="PR01434">
    <property type="entry name" value="NADHDHGNASE5"/>
</dbReference>
<dbReference type="EC" id="7.1.1.2" evidence="3 17"/>
<keyword evidence="14 17" id="KW-0496">Mitochondrion</keyword>
<dbReference type="GO" id="GO:0042773">
    <property type="term" value="P:ATP synthesis coupled electron transport"/>
    <property type="evidence" value="ECO:0007669"/>
    <property type="project" value="InterPro"/>
</dbReference>
<sequence length="574" mass="62850">MKSLMMKFTSSISLGLSVSLLTISAVANYSASMLLSLEEIMIEWEAISLSSTTISLVIIIDFMSLYFVSLVSLVAGSVMIFSTSYMSAERFFGRFLWLVLSFILSMYALILSPNLISLMLGWDGLGVTSYLLVVFYQSSKSYTAGMVTALTNRLGDVGLLITIAMALPLGSWSLPIYSDSSLVVANSLMGTIILSACTKSAQIPFSAWLPAAMAAPTPVSALVHSSTLVTAGVYLLIRMNALLIKFSLLEVLMFLGALTMLVAGGAAILEMDMKKIIALSTLSQLGIMMMTLGAGAPTLAYFHLLSHAFFKAMLFMCAGMVIHNMSDYQDIRKMGLGWYSLPVVSSFISVANMSLCGLPFLSGFYSKDIILEMMIMRGPGLALLLIISIGTFLTVAYSCRLSFLVSLNMSKSETYYHAAEGDKMMLMGMALLFLFSLGGGMYLNWNLFSAPSLVFLPFWLKVLVLCVIILAIYTMSGVFKDVSSGTSSALKLFTSSMWYMPLTFSPSAIDNLTTYSKSTFKVVEVTWSETILFKQAFNLFYLNSFSKYLDHVPQLYVMQTVKIFMVVLGGVLMF</sequence>
<feature type="transmembrane region" description="Helical" evidence="17">
    <location>
        <begin position="276"/>
        <end position="302"/>
    </location>
</feature>
<keyword evidence="8" id="KW-0999">Mitochondrion inner membrane</keyword>
<dbReference type="InterPro" id="IPR001750">
    <property type="entry name" value="ND/Mrp_TM"/>
</dbReference>
<evidence type="ECO:0000256" key="4">
    <source>
        <dbReference type="ARBA" id="ARBA00021096"/>
    </source>
</evidence>
<feature type="transmembrane region" description="Helical" evidence="17">
    <location>
        <begin position="219"/>
        <end position="237"/>
    </location>
</feature>
<keyword evidence="9" id="KW-1278">Translocase</keyword>
<evidence type="ECO:0000256" key="16">
    <source>
        <dbReference type="ARBA" id="ARBA00049551"/>
    </source>
</evidence>
<keyword evidence="12 17" id="KW-0520">NAD</keyword>
<comment type="similarity">
    <text evidence="17">Belongs to the complex I subunit 5 family.</text>
</comment>
<keyword evidence="13 17" id="KW-0830">Ubiquinone</keyword>
<evidence type="ECO:0000259" key="18">
    <source>
        <dbReference type="Pfam" id="PF00361"/>
    </source>
</evidence>
<organism evidence="21">
    <name type="scientific">Calanus sinicus</name>
    <name type="common">Copepod</name>
    <dbReference type="NCBI Taxonomy" id="114070"/>
    <lineage>
        <taxon>Eukaryota</taxon>
        <taxon>Metazoa</taxon>
        <taxon>Ecdysozoa</taxon>
        <taxon>Arthropoda</taxon>
        <taxon>Crustacea</taxon>
        <taxon>Multicrustacea</taxon>
        <taxon>Hexanauplia</taxon>
        <taxon>Copepoda</taxon>
        <taxon>Calanoida</taxon>
        <taxon>Calanidae</taxon>
        <taxon>Calanus</taxon>
    </lineage>
</organism>
<keyword evidence="6" id="KW-0679">Respiratory chain</keyword>
<comment type="function">
    <text evidence="17">Core subunit of the mitochondrial membrane respiratory chain NADH dehydrogenase (Complex I) which catalyzes electron transfer from NADH through the respiratory chain, using ubiquinone as an electron acceptor. Essential for the catalytic activity and assembly of complex I.</text>
</comment>
<evidence type="ECO:0000256" key="2">
    <source>
        <dbReference type="ARBA" id="ARBA00004448"/>
    </source>
</evidence>
<dbReference type="PANTHER" id="PTHR42829">
    <property type="entry name" value="NADH-UBIQUINONE OXIDOREDUCTASE CHAIN 5"/>
    <property type="match status" value="1"/>
</dbReference>
<feature type="transmembrane region" description="Helical" evidence="17">
    <location>
        <begin position="424"/>
        <end position="443"/>
    </location>
</feature>
<accession>F1ADK1</accession>
<dbReference type="Pfam" id="PF06455">
    <property type="entry name" value="NADH5_C"/>
    <property type="match status" value="1"/>
</dbReference>
<evidence type="ECO:0000256" key="17">
    <source>
        <dbReference type="RuleBase" id="RU003404"/>
    </source>
</evidence>
<keyword evidence="10" id="KW-0249">Electron transport</keyword>
<dbReference type="Pfam" id="PF00662">
    <property type="entry name" value="Proton_antipo_N"/>
    <property type="match status" value="1"/>
</dbReference>
<comment type="catalytic activity">
    <reaction evidence="16 17">
        <text>a ubiquinone + NADH + 5 H(+)(in) = a ubiquinol + NAD(+) + 4 H(+)(out)</text>
        <dbReference type="Rhea" id="RHEA:29091"/>
        <dbReference type="Rhea" id="RHEA-COMP:9565"/>
        <dbReference type="Rhea" id="RHEA-COMP:9566"/>
        <dbReference type="ChEBI" id="CHEBI:15378"/>
        <dbReference type="ChEBI" id="CHEBI:16389"/>
        <dbReference type="ChEBI" id="CHEBI:17976"/>
        <dbReference type="ChEBI" id="CHEBI:57540"/>
        <dbReference type="ChEBI" id="CHEBI:57945"/>
        <dbReference type="EC" id="7.1.1.2"/>
    </reaction>
</comment>
<feature type="transmembrane region" description="Helical" evidence="17">
    <location>
        <begin position="91"/>
        <end position="110"/>
    </location>
</feature>
<evidence type="ECO:0000256" key="8">
    <source>
        <dbReference type="ARBA" id="ARBA00022792"/>
    </source>
</evidence>
<evidence type="ECO:0000256" key="6">
    <source>
        <dbReference type="ARBA" id="ARBA00022660"/>
    </source>
</evidence>
<feature type="transmembrane region" description="Helical" evidence="17">
    <location>
        <begin position="51"/>
        <end position="79"/>
    </location>
</feature>
<dbReference type="InterPro" id="IPR003945">
    <property type="entry name" value="NU5C-like"/>
</dbReference>
<dbReference type="GO" id="GO:0005743">
    <property type="term" value="C:mitochondrial inner membrane"/>
    <property type="evidence" value="ECO:0007669"/>
    <property type="project" value="UniProtKB-SubCell"/>
</dbReference>
<evidence type="ECO:0000256" key="14">
    <source>
        <dbReference type="ARBA" id="ARBA00023128"/>
    </source>
</evidence>